<dbReference type="PANTHER" id="PTHR46623:SF6">
    <property type="entry name" value="ALPHA_BETA-HYDROLASES SUPERFAMILY PROTEIN"/>
    <property type="match status" value="1"/>
</dbReference>
<protein>
    <submittedName>
        <fullName evidence="2">Dienelactone hydrolase family protein</fullName>
        <ecNumber evidence="2">3.1.-.-</ecNumber>
    </submittedName>
</protein>
<evidence type="ECO:0000259" key="1">
    <source>
        <dbReference type="Pfam" id="PF01738"/>
    </source>
</evidence>
<accession>A0AB39KQT2</accession>
<reference evidence="2" key="1">
    <citation type="submission" date="2024-06" db="EMBL/GenBank/DDBJ databases">
        <title>Caulobacter inopinatus, sp. nov.</title>
        <authorList>
            <person name="Donachie S.P."/>
        </authorList>
    </citation>
    <scope>NUCLEOTIDE SEQUENCE</scope>
    <source>
        <strain evidence="2">73W</strain>
    </source>
</reference>
<name>A0AB39KQT2_9CAUL</name>
<dbReference type="EC" id="3.1.-.-" evidence="2"/>
<dbReference type="Pfam" id="PF01738">
    <property type="entry name" value="DLH"/>
    <property type="match status" value="1"/>
</dbReference>
<dbReference type="InterPro" id="IPR029058">
    <property type="entry name" value="AB_hydrolase_fold"/>
</dbReference>
<organism evidence="2">
    <name type="scientific">Caulobacter sp. 73W</name>
    <dbReference type="NCBI Taxonomy" id="3161137"/>
    <lineage>
        <taxon>Bacteria</taxon>
        <taxon>Pseudomonadati</taxon>
        <taxon>Pseudomonadota</taxon>
        <taxon>Alphaproteobacteria</taxon>
        <taxon>Caulobacterales</taxon>
        <taxon>Caulobacteraceae</taxon>
        <taxon>Caulobacter</taxon>
    </lineage>
</organism>
<gene>
    <name evidence="2" type="ORF">ABOZ73_13800</name>
</gene>
<dbReference type="Gene3D" id="3.40.50.1820">
    <property type="entry name" value="alpha/beta hydrolase"/>
    <property type="match status" value="1"/>
</dbReference>
<dbReference type="GO" id="GO:0016787">
    <property type="term" value="F:hydrolase activity"/>
    <property type="evidence" value="ECO:0007669"/>
    <property type="project" value="UniProtKB-KW"/>
</dbReference>
<dbReference type="SUPFAM" id="SSF53474">
    <property type="entry name" value="alpha/beta-Hydrolases"/>
    <property type="match status" value="1"/>
</dbReference>
<dbReference type="PANTHER" id="PTHR46623">
    <property type="entry name" value="CARBOXYMETHYLENEBUTENOLIDASE-RELATED"/>
    <property type="match status" value="1"/>
</dbReference>
<evidence type="ECO:0000313" key="2">
    <source>
        <dbReference type="EMBL" id="XDO95861.1"/>
    </source>
</evidence>
<dbReference type="InterPro" id="IPR051049">
    <property type="entry name" value="Dienelactone_hydrolase-like"/>
</dbReference>
<proteinExistence type="predicted"/>
<dbReference type="InterPro" id="IPR002925">
    <property type="entry name" value="Dienelactn_hydro"/>
</dbReference>
<dbReference type="AlphaFoldDB" id="A0AB39KQT2"/>
<keyword evidence="2" id="KW-0378">Hydrolase</keyword>
<dbReference type="RefSeq" id="WP_369058707.1">
    <property type="nucleotide sequence ID" value="NZ_CP158375.1"/>
</dbReference>
<sequence>MGDVVQLTNPADGHVFDAFHVAPTDARRGGLVILHAIWGVTPHLRTLAQSYADQGYEVLVPSLLDRFERGFPDVDIDPAARARKVDFGNRTDWDRTAGDIQAAIDWLKQPVFIMGFCWGGTAAWVAAARCSGVTAVSAFYGHQIVEHLDEAPKVPLILHLGKRDELIPPALSDRIVAAFPDLPVYFYDAGHAFVAPAEYVNDAAQLARLRSLQLFHRAAGAKGEV</sequence>
<dbReference type="EMBL" id="CP158375">
    <property type="protein sequence ID" value="XDO95861.1"/>
    <property type="molecule type" value="Genomic_DNA"/>
</dbReference>
<feature type="domain" description="Dienelactone hydrolase" evidence="1">
    <location>
        <begin position="16"/>
        <end position="217"/>
    </location>
</feature>